<evidence type="ECO:0000313" key="9">
    <source>
        <dbReference type="Proteomes" id="UP000789759"/>
    </source>
</evidence>
<dbReference type="EMBL" id="CAJVQA010044921">
    <property type="protein sequence ID" value="CAG8816957.1"/>
    <property type="molecule type" value="Genomic_DNA"/>
</dbReference>
<gene>
    <name evidence="8" type="ORF">CPELLU_LOCUS19291</name>
</gene>
<comment type="caution">
    <text evidence="8">The sequence shown here is derived from an EMBL/GenBank/DDBJ whole genome shotgun (WGS) entry which is preliminary data.</text>
</comment>
<name>A0A9N9P930_9GLOM</name>
<dbReference type="InterPro" id="IPR008906">
    <property type="entry name" value="HATC_C_dom"/>
</dbReference>
<keyword evidence="6" id="KW-0732">Signal</keyword>
<keyword evidence="4" id="KW-0862">Zinc</keyword>
<keyword evidence="3" id="KW-0863">Zinc-finger</keyword>
<dbReference type="GO" id="GO:0046983">
    <property type="term" value="F:protein dimerization activity"/>
    <property type="evidence" value="ECO:0007669"/>
    <property type="project" value="InterPro"/>
</dbReference>
<comment type="subcellular location">
    <subcellularLocation>
        <location evidence="1">Nucleus</location>
    </subcellularLocation>
</comment>
<evidence type="ECO:0000256" key="5">
    <source>
        <dbReference type="ARBA" id="ARBA00023242"/>
    </source>
</evidence>
<feature type="non-terminal residue" evidence="8">
    <location>
        <position position="1"/>
    </location>
</feature>
<sequence>DALKELVILLCLFAEVSTYLGASKTSMIGFINPTLVHIKQDLDDEGCQFYNTPNLVNLENLEMVFDNEIEYEDVEECEILKHHRININVPQNCDNLGRKVQVALYKALEAYWNSPADDYLLPTLLDLCHKKLEFANSLDRKFVIDTLKNMYNKYTQDSQQTPLTNLTDIVKPYNLDNELSTKSLKKKFCSLSQNNEVENYLQLNEIDLESDACTWWAAHKNNFPVLASFAHEYLAMQATSTPSERLFSNAGIIMSTHRTNLGSLLFERLLFLKRNSTYLENIWLRIE</sequence>
<accession>A0A9N9P930</accession>
<dbReference type="SUPFAM" id="SSF53098">
    <property type="entry name" value="Ribonuclease H-like"/>
    <property type="match status" value="1"/>
</dbReference>
<feature type="chain" id="PRO_5040452505" evidence="6">
    <location>
        <begin position="19"/>
        <end position="287"/>
    </location>
</feature>
<dbReference type="InterPro" id="IPR052035">
    <property type="entry name" value="ZnF_BED_domain_contain"/>
</dbReference>
<dbReference type="OrthoDB" id="2446285at2759"/>
<evidence type="ECO:0000256" key="2">
    <source>
        <dbReference type="ARBA" id="ARBA00022723"/>
    </source>
</evidence>
<keyword evidence="9" id="KW-1185">Reference proteome</keyword>
<keyword evidence="2" id="KW-0479">Metal-binding</keyword>
<evidence type="ECO:0000256" key="3">
    <source>
        <dbReference type="ARBA" id="ARBA00022771"/>
    </source>
</evidence>
<evidence type="ECO:0000256" key="4">
    <source>
        <dbReference type="ARBA" id="ARBA00022833"/>
    </source>
</evidence>
<dbReference type="GO" id="GO:0008270">
    <property type="term" value="F:zinc ion binding"/>
    <property type="evidence" value="ECO:0007669"/>
    <property type="project" value="UniProtKB-KW"/>
</dbReference>
<organism evidence="8 9">
    <name type="scientific">Cetraspora pellucida</name>
    <dbReference type="NCBI Taxonomy" id="1433469"/>
    <lineage>
        <taxon>Eukaryota</taxon>
        <taxon>Fungi</taxon>
        <taxon>Fungi incertae sedis</taxon>
        <taxon>Mucoromycota</taxon>
        <taxon>Glomeromycotina</taxon>
        <taxon>Glomeromycetes</taxon>
        <taxon>Diversisporales</taxon>
        <taxon>Gigasporaceae</taxon>
        <taxon>Cetraspora</taxon>
    </lineage>
</organism>
<evidence type="ECO:0000259" key="7">
    <source>
        <dbReference type="Pfam" id="PF05699"/>
    </source>
</evidence>
<evidence type="ECO:0000256" key="1">
    <source>
        <dbReference type="ARBA" id="ARBA00004123"/>
    </source>
</evidence>
<dbReference type="PANTHER" id="PTHR46481:SF10">
    <property type="entry name" value="ZINC FINGER BED DOMAIN-CONTAINING PROTEIN 39"/>
    <property type="match status" value="1"/>
</dbReference>
<dbReference type="AlphaFoldDB" id="A0A9N9P930"/>
<reference evidence="8" key="1">
    <citation type="submission" date="2021-06" db="EMBL/GenBank/DDBJ databases">
        <authorList>
            <person name="Kallberg Y."/>
            <person name="Tangrot J."/>
            <person name="Rosling A."/>
        </authorList>
    </citation>
    <scope>NUCLEOTIDE SEQUENCE</scope>
    <source>
        <strain evidence="8">FL966</strain>
    </source>
</reference>
<feature type="domain" description="HAT C-terminal dimerisation" evidence="7">
    <location>
        <begin position="196"/>
        <end position="275"/>
    </location>
</feature>
<evidence type="ECO:0000256" key="6">
    <source>
        <dbReference type="SAM" id="SignalP"/>
    </source>
</evidence>
<evidence type="ECO:0000313" key="8">
    <source>
        <dbReference type="EMBL" id="CAG8816957.1"/>
    </source>
</evidence>
<dbReference type="Pfam" id="PF05699">
    <property type="entry name" value="Dimer_Tnp_hAT"/>
    <property type="match status" value="1"/>
</dbReference>
<proteinExistence type="predicted"/>
<dbReference type="GO" id="GO:0005634">
    <property type="term" value="C:nucleus"/>
    <property type="evidence" value="ECO:0007669"/>
    <property type="project" value="UniProtKB-SubCell"/>
</dbReference>
<protein>
    <submittedName>
        <fullName evidence="8">19736_t:CDS:1</fullName>
    </submittedName>
</protein>
<keyword evidence="5" id="KW-0539">Nucleus</keyword>
<feature type="signal peptide" evidence="6">
    <location>
        <begin position="1"/>
        <end position="18"/>
    </location>
</feature>
<dbReference type="PANTHER" id="PTHR46481">
    <property type="entry name" value="ZINC FINGER BED DOMAIN-CONTAINING PROTEIN 4"/>
    <property type="match status" value="1"/>
</dbReference>
<dbReference type="Proteomes" id="UP000789759">
    <property type="component" value="Unassembled WGS sequence"/>
</dbReference>
<dbReference type="InterPro" id="IPR012337">
    <property type="entry name" value="RNaseH-like_sf"/>
</dbReference>